<protein>
    <submittedName>
        <fullName evidence="2">Uncharacterized protein</fullName>
    </submittedName>
</protein>
<gene>
    <name evidence="2" type="ORF">BSTOLATCC_MIC5539</name>
</gene>
<name>A0AAU9IFQ1_9CILI</name>
<feature type="coiled-coil region" evidence="1">
    <location>
        <begin position="41"/>
        <end position="71"/>
    </location>
</feature>
<dbReference type="Proteomes" id="UP001162131">
    <property type="component" value="Unassembled WGS sequence"/>
</dbReference>
<proteinExistence type="predicted"/>
<evidence type="ECO:0000313" key="2">
    <source>
        <dbReference type="EMBL" id="CAG9312297.1"/>
    </source>
</evidence>
<accession>A0AAU9IFQ1</accession>
<keyword evidence="3" id="KW-1185">Reference proteome</keyword>
<sequence>MANCEVDFFEFCKLNDKIEALQDCIARYRVWIKQNEIDMSRAELWAQKEALKNMMQDLEKQTEKFNQWESNIKHLFPA</sequence>
<organism evidence="2 3">
    <name type="scientific">Blepharisma stoltei</name>
    <dbReference type="NCBI Taxonomy" id="1481888"/>
    <lineage>
        <taxon>Eukaryota</taxon>
        <taxon>Sar</taxon>
        <taxon>Alveolata</taxon>
        <taxon>Ciliophora</taxon>
        <taxon>Postciliodesmatophora</taxon>
        <taxon>Heterotrichea</taxon>
        <taxon>Heterotrichida</taxon>
        <taxon>Blepharismidae</taxon>
        <taxon>Blepharisma</taxon>
    </lineage>
</organism>
<evidence type="ECO:0000256" key="1">
    <source>
        <dbReference type="SAM" id="Coils"/>
    </source>
</evidence>
<dbReference type="AlphaFoldDB" id="A0AAU9IFQ1"/>
<reference evidence="2" key="1">
    <citation type="submission" date="2021-09" db="EMBL/GenBank/DDBJ databases">
        <authorList>
            <consortium name="AG Swart"/>
            <person name="Singh M."/>
            <person name="Singh A."/>
            <person name="Seah K."/>
            <person name="Emmerich C."/>
        </authorList>
    </citation>
    <scope>NUCLEOTIDE SEQUENCE</scope>
    <source>
        <strain evidence="2">ATCC30299</strain>
    </source>
</reference>
<dbReference type="EMBL" id="CAJZBQ010000005">
    <property type="protein sequence ID" value="CAG9312297.1"/>
    <property type="molecule type" value="Genomic_DNA"/>
</dbReference>
<keyword evidence="1" id="KW-0175">Coiled coil</keyword>
<evidence type="ECO:0000313" key="3">
    <source>
        <dbReference type="Proteomes" id="UP001162131"/>
    </source>
</evidence>
<comment type="caution">
    <text evidence="2">The sequence shown here is derived from an EMBL/GenBank/DDBJ whole genome shotgun (WGS) entry which is preliminary data.</text>
</comment>